<accession>A0A6J5NLS0</accession>
<proteinExistence type="predicted"/>
<evidence type="ECO:0000313" key="1">
    <source>
        <dbReference type="EMBL" id="CAB4158361.1"/>
    </source>
</evidence>
<dbReference type="EMBL" id="LR796670">
    <property type="protein sequence ID" value="CAB4158361.1"/>
    <property type="molecule type" value="Genomic_DNA"/>
</dbReference>
<protein>
    <submittedName>
        <fullName evidence="1">Uncharacterized protein</fullName>
    </submittedName>
</protein>
<reference evidence="1" key="1">
    <citation type="submission" date="2020-04" db="EMBL/GenBank/DDBJ databases">
        <authorList>
            <person name="Chiriac C."/>
            <person name="Salcher M."/>
            <person name="Ghai R."/>
            <person name="Kavagutti S V."/>
        </authorList>
    </citation>
    <scope>NUCLEOTIDE SEQUENCE</scope>
</reference>
<gene>
    <name evidence="1" type="ORF">UFOVP699_4</name>
</gene>
<organism evidence="1">
    <name type="scientific">uncultured Caudovirales phage</name>
    <dbReference type="NCBI Taxonomy" id="2100421"/>
    <lineage>
        <taxon>Viruses</taxon>
        <taxon>Duplodnaviria</taxon>
        <taxon>Heunggongvirae</taxon>
        <taxon>Uroviricota</taxon>
        <taxon>Caudoviricetes</taxon>
        <taxon>Peduoviridae</taxon>
        <taxon>Maltschvirus</taxon>
        <taxon>Maltschvirus maltsch</taxon>
    </lineage>
</organism>
<sequence length="102" mass="11330">MEQFILISSMIIEPDGEADVCLKPSSALISDYIATYKVFTDEATAIAETPDLIIEMTPILFTQFQAMDNVPQSIRDQFFEEGGIVQDKTDIEIPPDNPGVNM</sequence>
<name>A0A6J5NLS0_9CAUD</name>